<feature type="region of interest" description="Disordered" evidence="1">
    <location>
        <begin position="827"/>
        <end position="873"/>
    </location>
</feature>
<feature type="region of interest" description="Disordered" evidence="1">
    <location>
        <begin position="23"/>
        <end position="66"/>
    </location>
</feature>
<reference evidence="2 3" key="1">
    <citation type="submission" date="2015-12" db="EMBL/GenBank/DDBJ databases">
        <title>The genome of Folsomia candida.</title>
        <authorList>
            <person name="Faddeeva A."/>
            <person name="Derks M.F."/>
            <person name="Anvar Y."/>
            <person name="Smit S."/>
            <person name="Van Straalen N."/>
            <person name="Roelofs D."/>
        </authorList>
    </citation>
    <scope>NUCLEOTIDE SEQUENCE [LARGE SCALE GENOMIC DNA]</scope>
    <source>
        <strain evidence="2 3">VU population</strain>
        <tissue evidence="2">Whole body</tissue>
    </source>
</reference>
<dbReference type="EMBL" id="LNIX01000001">
    <property type="protein sequence ID" value="OXA62387.1"/>
    <property type="molecule type" value="Genomic_DNA"/>
</dbReference>
<feature type="compositionally biased region" description="Polar residues" evidence="1">
    <location>
        <begin position="1005"/>
        <end position="1018"/>
    </location>
</feature>
<feature type="compositionally biased region" description="Low complexity" evidence="1">
    <location>
        <begin position="175"/>
        <end position="202"/>
    </location>
</feature>
<feature type="region of interest" description="Disordered" evidence="1">
    <location>
        <begin position="793"/>
        <end position="812"/>
    </location>
</feature>
<evidence type="ECO:0000313" key="2">
    <source>
        <dbReference type="EMBL" id="OXA62387.1"/>
    </source>
</evidence>
<feature type="compositionally biased region" description="Basic and acidic residues" evidence="1">
    <location>
        <begin position="53"/>
        <end position="66"/>
    </location>
</feature>
<organism evidence="2 3">
    <name type="scientific">Folsomia candida</name>
    <name type="common">Springtail</name>
    <dbReference type="NCBI Taxonomy" id="158441"/>
    <lineage>
        <taxon>Eukaryota</taxon>
        <taxon>Metazoa</taxon>
        <taxon>Ecdysozoa</taxon>
        <taxon>Arthropoda</taxon>
        <taxon>Hexapoda</taxon>
        <taxon>Collembola</taxon>
        <taxon>Entomobryomorpha</taxon>
        <taxon>Isotomoidea</taxon>
        <taxon>Isotomidae</taxon>
        <taxon>Proisotominae</taxon>
        <taxon>Folsomia</taxon>
    </lineage>
</organism>
<feature type="region of interest" description="Disordered" evidence="1">
    <location>
        <begin position="575"/>
        <end position="650"/>
    </location>
</feature>
<feature type="region of interest" description="Disordered" evidence="1">
    <location>
        <begin position="472"/>
        <end position="561"/>
    </location>
</feature>
<feature type="region of interest" description="Disordered" evidence="1">
    <location>
        <begin position="892"/>
        <end position="1018"/>
    </location>
</feature>
<feature type="compositionally biased region" description="Polar residues" evidence="1">
    <location>
        <begin position="589"/>
        <end position="605"/>
    </location>
</feature>
<feature type="compositionally biased region" description="Low complexity" evidence="1">
    <location>
        <begin position="919"/>
        <end position="937"/>
    </location>
</feature>
<name>A0A226EZ05_FOLCA</name>
<evidence type="ECO:0000256" key="1">
    <source>
        <dbReference type="SAM" id="MobiDB-lite"/>
    </source>
</evidence>
<feature type="region of interest" description="Disordered" evidence="1">
    <location>
        <begin position="685"/>
        <end position="706"/>
    </location>
</feature>
<feature type="region of interest" description="Disordered" evidence="1">
    <location>
        <begin position="120"/>
        <end position="216"/>
    </location>
</feature>
<sequence length="1018" mass="114326">MCMPRMNMTSTGKYKVNTTNLYNNRHQDDSANNYSAPRRPHRPSSSHITRLRPSVERDATDGEDEKKVLSLSERIKRLSTSRVLKDNSVLTHNNNEPFTYLRSPTSQKTSAGASAVNISAYPKSSHPSTSTTRTLPNHHHTNGVNKTGREVIYAQVVVDPEDRKNKQRNKRTVHRSYNNNNYNNPNTTQPTNTTSSNTTRTSLFNQTKPHASPRTNTAVRASQVMGKNVTTVLLNSSSDDLPSSLNMEERIGGFSHDSRYRSSSSPLLASNDDYYPKSPGIVKQHLQNGHTNNRNRSRYENHYQRHSSDYLNRQSDEDDYNDYKFRGKYEMGDNKLKRSPGFLSSSYGGGGRDTDNSDDFYSYQPINYGGKSASTNVIDGYGYNKARASYRIDEEDEYDTRTSHKFADRKSKTLERDSSFIASRNRTEDFINRSKTLDNRISSLRERSLMLKEQNRRERGDVFDPYSDLTTSYDLENSRNNAQNSKIYSSNNTTTAGKFKDKSSGSSNIFSTLLRRNNKKAEAKNTTQSKSTSNLNISSANTNINSHNKTTTKPLEKKSGQHSNFFTSFLEKKRNKKQQNLQNADLKKGQSQGVPQPNTYQSFGNWPSDPPSLSVIDYSDPPPPTFKPYYGESNIDTEDTSAHGSDIWKKSYGNDMTKVKRRWTMREPSKPSSIIREEEDLTSRTLGRKHGYTSTSAINNSSSIDRRRNFAQEREGSYDPTLLKRNNNSNIAEDDRFLKVPGAISSNTSGKYTTLDTRYSPEKISYSPQKYDEYDGYANSTMPKREKLSKGYVGGGFVGQPNSSGSESNNTSRSVYLHEPAVIPEMPLPRTLANSGGGGASLSGLSGRRTLSKDEISNYSGSRKEAKQLSRSMSMAHPWGPRFIHNEIDYSRSNTLLPPRPPSRSPSGSLGINSVRQTPTSSIEKSSRSPSKSFSSRPKPPLPLGRGGDRGERKQPVSSSSVESLLRQTPDEALLKKKGNSKLGRSKSMSVSQSQREPRDGKGSRFSTLWFNKKNSNK</sequence>
<feature type="compositionally biased region" description="Polar residues" evidence="1">
    <location>
        <begin position="23"/>
        <end position="35"/>
    </location>
</feature>
<protein>
    <submittedName>
        <fullName evidence="2">Uncharacterized protein</fullName>
    </submittedName>
</protein>
<gene>
    <name evidence="2" type="ORF">Fcan01_02822</name>
</gene>
<feature type="compositionally biased region" description="Polar residues" evidence="1">
    <location>
        <begin position="203"/>
        <end position="216"/>
    </location>
</feature>
<accession>A0A226EZ05</accession>
<dbReference type="Proteomes" id="UP000198287">
    <property type="component" value="Unassembled WGS sequence"/>
</dbReference>
<feature type="compositionally biased region" description="Low complexity" evidence="1">
    <location>
        <begin position="693"/>
        <end position="703"/>
    </location>
</feature>
<evidence type="ECO:0000313" key="3">
    <source>
        <dbReference type="Proteomes" id="UP000198287"/>
    </source>
</evidence>
<feature type="compositionally biased region" description="Polar residues" evidence="1">
    <location>
        <begin position="472"/>
        <end position="496"/>
    </location>
</feature>
<feature type="compositionally biased region" description="Low complexity" evidence="1">
    <location>
        <begin position="802"/>
        <end position="812"/>
    </location>
</feature>
<feature type="compositionally biased region" description="Polar residues" evidence="1">
    <location>
        <begin position="504"/>
        <end position="515"/>
    </location>
</feature>
<comment type="caution">
    <text evidence="2">The sequence shown here is derived from an EMBL/GenBank/DDBJ whole genome shotgun (WGS) entry which is preliminary data.</text>
</comment>
<feature type="compositionally biased region" description="Basic residues" evidence="1">
    <location>
        <begin position="165"/>
        <end position="174"/>
    </location>
</feature>
<feature type="compositionally biased region" description="Polar residues" evidence="1">
    <location>
        <begin position="524"/>
        <end position="553"/>
    </location>
</feature>
<feature type="compositionally biased region" description="Polar residues" evidence="1">
    <location>
        <begin position="956"/>
        <end position="967"/>
    </location>
</feature>
<proteinExistence type="predicted"/>
<feature type="compositionally biased region" description="Polar residues" evidence="1">
    <location>
        <begin position="125"/>
        <end position="135"/>
    </location>
</feature>
<dbReference type="AlphaFoldDB" id="A0A226EZ05"/>
<feature type="compositionally biased region" description="Basic and acidic residues" evidence="1">
    <location>
        <begin position="851"/>
        <end position="868"/>
    </location>
</feature>
<keyword evidence="3" id="KW-1185">Reference proteome</keyword>